<proteinExistence type="predicted"/>
<accession>A0ABN2Y9X0</accession>
<gene>
    <name evidence="4" type="ORF">GCM10009824_26770</name>
</gene>
<dbReference type="Pfam" id="PF04536">
    <property type="entry name" value="TPM_phosphatase"/>
    <property type="match status" value="1"/>
</dbReference>
<keyword evidence="5" id="KW-1185">Reference proteome</keyword>
<feature type="compositionally biased region" description="Basic and acidic residues" evidence="1">
    <location>
        <begin position="265"/>
        <end position="277"/>
    </location>
</feature>
<dbReference type="Proteomes" id="UP001500166">
    <property type="component" value="Unassembled WGS sequence"/>
</dbReference>
<feature type="domain" description="TPM" evidence="3">
    <location>
        <begin position="51"/>
        <end position="173"/>
    </location>
</feature>
<dbReference type="PANTHER" id="PTHR30373:SF2">
    <property type="entry name" value="UPF0603 PROTEIN YGCG"/>
    <property type="match status" value="1"/>
</dbReference>
<keyword evidence="2" id="KW-1133">Transmembrane helix</keyword>
<dbReference type="Gene3D" id="3.10.310.50">
    <property type="match status" value="1"/>
</dbReference>
<evidence type="ECO:0000313" key="4">
    <source>
        <dbReference type="EMBL" id="GAA2123165.1"/>
    </source>
</evidence>
<evidence type="ECO:0000256" key="2">
    <source>
        <dbReference type="SAM" id="Phobius"/>
    </source>
</evidence>
<dbReference type="InterPro" id="IPR007621">
    <property type="entry name" value="TPM_dom"/>
</dbReference>
<keyword evidence="2" id="KW-0812">Transmembrane</keyword>
<name>A0ABN2Y9X0_9MICC</name>
<protein>
    <recommendedName>
        <fullName evidence="3">TPM domain-containing protein</fullName>
    </recommendedName>
</protein>
<dbReference type="PANTHER" id="PTHR30373">
    <property type="entry name" value="UPF0603 PROTEIN YGCG"/>
    <property type="match status" value="1"/>
</dbReference>
<feature type="region of interest" description="Disordered" evidence="1">
    <location>
        <begin position="256"/>
        <end position="277"/>
    </location>
</feature>
<evidence type="ECO:0000259" key="3">
    <source>
        <dbReference type="Pfam" id="PF04536"/>
    </source>
</evidence>
<feature type="transmembrane region" description="Helical" evidence="2">
    <location>
        <begin position="194"/>
        <end position="217"/>
    </location>
</feature>
<evidence type="ECO:0000256" key="1">
    <source>
        <dbReference type="SAM" id="MobiDB-lite"/>
    </source>
</evidence>
<reference evidence="4 5" key="1">
    <citation type="journal article" date="2019" name="Int. J. Syst. Evol. Microbiol.">
        <title>The Global Catalogue of Microorganisms (GCM) 10K type strain sequencing project: providing services to taxonomists for standard genome sequencing and annotation.</title>
        <authorList>
            <consortium name="The Broad Institute Genomics Platform"/>
            <consortium name="The Broad Institute Genome Sequencing Center for Infectious Disease"/>
            <person name="Wu L."/>
            <person name="Ma J."/>
        </authorList>
    </citation>
    <scope>NUCLEOTIDE SEQUENCE [LARGE SCALE GENOMIC DNA]</scope>
    <source>
        <strain evidence="4 5">JCM 15914</strain>
    </source>
</reference>
<organism evidence="4 5">
    <name type="scientific">Kocuria atrinae</name>
    <dbReference type="NCBI Taxonomy" id="592377"/>
    <lineage>
        <taxon>Bacteria</taxon>
        <taxon>Bacillati</taxon>
        <taxon>Actinomycetota</taxon>
        <taxon>Actinomycetes</taxon>
        <taxon>Micrococcales</taxon>
        <taxon>Micrococcaceae</taxon>
        <taxon>Kocuria</taxon>
    </lineage>
</organism>
<dbReference type="RefSeq" id="WP_344225483.1">
    <property type="nucleotide sequence ID" value="NZ_BAAAQA010000033.1"/>
</dbReference>
<sequence>MRTLTSLRSSHLTRWFVLTLFAFLAAVSLVVWSADAARAAQVPPRPDSGAVLDQADILSDGDEQQINERIGRGNEENEYIRAAVLTVDGVDGNFEDFTRQTAQEWGVGEAGRNNGVLIVADMDERQLRIEVADGAREVLSDDTAEVIMEDYLEPGFKDEQYGQAFTTTLDSVYGQANPEAEAQAAADRERTGNIVMWVLLGIAGLIVAVVAGSIAWWSKDQKKVREQADREIESYQREHPDEEISDEVRKKYYKYRSNHRKPPKGSKEPPKVKDQDGVERDVQYAPTFQSWLPLYVMYPAIYSGTNHSISSSSTSGSSGSAGMSFGGGGGFSGGGASGSF</sequence>
<evidence type="ECO:0000313" key="5">
    <source>
        <dbReference type="Proteomes" id="UP001500166"/>
    </source>
</evidence>
<dbReference type="EMBL" id="BAAAQA010000033">
    <property type="protein sequence ID" value="GAA2123165.1"/>
    <property type="molecule type" value="Genomic_DNA"/>
</dbReference>
<keyword evidence="2" id="KW-0472">Membrane</keyword>
<comment type="caution">
    <text evidence="4">The sequence shown here is derived from an EMBL/GenBank/DDBJ whole genome shotgun (WGS) entry which is preliminary data.</text>
</comment>